<name>A0ACB9NH58_BAUVA</name>
<proteinExistence type="predicted"/>
<gene>
    <name evidence="1" type="ORF">L6164_013741</name>
</gene>
<keyword evidence="2" id="KW-1185">Reference proteome</keyword>
<protein>
    <submittedName>
        <fullName evidence="1">Uncharacterized protein</fullName>
    </submittedName>
</protein>
<evidence type="ECO:0000313" key="2">
    <source>
        <dbReference type="Proteomes" id="UP000828941"/>
    </source>
</evidence>
<dbReference type="EMBL" id="CM039431">
    <property type="protein sequence ID" value="KAI4335059.1"/>
    <property type="molecule type" value="Genomic_DNA"/>
</dbReference>
<evidence type="ECO:0000313" key="1">
    <source>
        <dbReference type="EMBL" id="KAI4335059.1"/>
    </source>
</evidence>
<reference evidence="1 2" key="1">
    <citation type="journal article" date="2022" name="DNA Res.">
        <title>Chromosomal-level genome assembly of the orchid tree Bauhinia variegata (Leguminosae; Cercidoideae) supports the allotetraploid origin hypothesis of Bauhinia.</title>
        <authorList>
            <person name="Zhong Y."/>
            <person name="Chen Y."/>
            <person name="Zheng D."/>
            <person name="Pang J."/>
            <person name="Liu Y."/>
            <person name="Luo S."/>
            <person name="Meng S."/>
            <person name="Qian L."/>
            <person name="Wei D."/>
            <person name="Dai S."/>
            <person name="Zhou R."/>
        </authorList>
    </citation>
    <scope>NUCLEOTIDE SEQUENCE [LARGE SCALE GENOMIC DNA]</scope>
    <source>
        <strain evidence="1">BV-YZ2020</strain>
    </source>
</reference>
<sequence length="312" mass="35412">MDIPDAGVLRHVSDAPPAHYMVQVKSFSLLEKISTGRYESGTFQAGGYNWKLIFYPKGKKSKNVKDHISLYLALEGTSSLRPGWEICATFRLFLLDQNNDKYFVVQDSVGKERRFHKMKSEWGFDEFIPLSTFNEDSNGYLVDDTCVFGAEVFVCRERNTGKGESLVMIKDPIAYKHFWTVTNFSEMQKECYDSTPFTAGNLKWKIQFYPKGKGTGLGNYLSLFLALAEPTTLPPASKIYAEISLLVNEQNHLNHYSGKANYWFSASSIDCGWPRFMPLSTFTSSYWGYLVKNTCLVQADITILGRVDALSE</sequence>
<comment type="caution">
    <text evidence="1">The sequence shown here is derived from an EMBL/GenBank/DDBJ whole genome shotgun (WGS) entry which is preliminary data.</text>
</comment>
<organism evidence="1 2">
    <name type="scientific">Bauhinia variegata</name>
    <name type="common">Purple orchid tree</name>
    <name type="synonym">Phanera variegata</name>
    <dbReference type="NCBI Taxonomy" id="167791"/>
    <lineage>
        <taxon>Eukaryota</taxon>
        <taxon>Viridiplantae</taxon>
        <taxon>Streptophyta</taxon>
        <taxon>Embryophyta</taxon>
        <taxon>Tracheophyta</taxon>
        <taxon>Spermatophyta</taxon>
        <taxon>Magnoliopsida</taxon>
        <taxon>eudicotyledons</taxon>
        <taxon>Gunneridae</taxon>
        <taxon>Pentapetalae</taxon>
        <taxon>rosids</taxon>
        <taxon>fabids</taxon>
        <taxon>Fabales</taxon>
        <taxon>Fabaceae</taxon>
        <taxon>Cercidoideae</taxon>
        <taxon>Cercideae</taxon>
        <taxon>Bauhiniinae</taxon>
        <taxon>Bauhinia</taxon>
    </lineage>
</organism>
<accession>A0ACB9NH58</accession>
<dbReference type="Proteomes" id="UP000828941">
    <property type="component" value="Chromosome 6"/>
</dbReference>